<accession>A0A1G9WUD5</accession>
<dbReference type="Proteomes" id="UP000198901">
    <property type="component" value="Unassembled WGS sequence"/>
</dbReference>
<keyword evidence="2" id="KW-1185">Reference proteome</keyword>
<dbReference type="EMBL" id="FNGS01000010">
    <property type="protein sequence ID" value="SDM88100.1"/>
    <property type="molecule type" value="Genomic_DNA"/>
</dbReference>
<organism evidence="1 2">
    <name type="scientific">Siphonobacter aquaeclarae</name>
    <dbReference type="NCBI Taxonomy" id="563176"/>
    <lineage>
        <taxon>Bacteria</taxon>
        <taxon>Pseudomonadati</taxon>
        <taxon>Bacteroidota</taxon>
        <taxon>Cytophagia</taxon>
        <taxon>Cytophagales</taxon>
        <taxon>Cytophagaceae</taxon>
        <taxon>Siphonobacter</taxon>
    </lineage>
</organism>
<evidence type="ECO:0008006" key="3">
    <source>
        <dbReference type="Google" id="ProtNLM"/>
    </source>
</evidence>
<name>A0A1G9WUD5_9BACT</name>
<evidence type="ECO:0000313" key="2">
    <source>
        <dbReference type="Proteomes" id="UP000198901"/>
    </source>
</evidence>
<reference evidence="1 2" key="1">
    <citation type="submission" date="2016-10" db="EMBL/GenBank/DDBJ databases">
        <authorList>
            <person name="de Groot N.N."/>
        </authorList>
    </citation>
    <scope>NUCLEOTIDE SEQUENCE [LARGE SCALE GENOMIC DNA]</scope>
    <source>
        <strain evidence="1 2">DSM 21668</strain>
    </source>
</reference>
<dbReference type="OrthoDB" id="965693at2"/>
<gene>
    <name evidence="1" type="ORF">SAMN04488090_4441</name>
</gene>
<protein>
    <recommendedName>
        <fullName evidence="3">Mycothiol system anti-sigma-R factor</fullName>
    </recommendedName>
</protein>
<evidence type="ECO:0000313" key="1">
    <source>
        <dbReference type="EMBL" id="SDM88100.1"/>
    </source>
</evidence>
<proteinExistence type="predicted"/>
<dbReference type="AlphaFoldDB" id="A0A1G9WUD5"/>
<dbReference type="STRING" id="563176.SAMN04488090_4441"/>
<sequence>MTPESSPSAEAEKVVKKEHCEHHADCMKLIQMVLDGEATPDEIEHVRQNLGKCLPCENGYNVNKAIKEALQFRVEKRDVPQSLVDCIKSKITDLK</sequence>